<feature type="transmembrane region" description="Helical" evidence="1">
    <location>
        <begin position="86"/>
        <end position="105"/>
    </location>
</feature>
<evidence type="ECO:0008006" key="4">
    <source>
        <dbReference type="Google" id="ProtNLM"/>
    </source>
</evidence>
<proteinExistence type="predicted"/>
<sequence>MAKSSAYQSAREAVGLFHSAEELQAAVDALLTHGFDRADLSVLASEDAIGEAFGDSHIPVRDLEDHPDVPTMSYVPKETIGDAEGAVLGAFIYVPALAGAAMVVASGGALAAAIAAAAIAGGVGASLGAIAALVIGETYALQIEEHISDGGLLLWVRARDAAHEEQAVALLKENGAADAHVHDLPSLS</sequence>
<accession>A0A944CHG0</accession>
<reference evidence="2" key="2">
    <citation type="journal article" date="2021" name="Microorganisms">
        <title>Bacterial Dimethylsulfoniopropionate Biosynthesis in the East China Sea.</title>
        <authorList>
            <person name="Liu J."/>
            <person name="Zhang Y."/>
            <person name="Liu J."/>
            <person name="Zhong H."/>
            <person name="Williams B.T."/>
            <person name="Zheng Y."/>
            <person name="Curson A.R.J."/>
            <person name="Sun C."/>
            <person name="Sun H."/>
            <person name="Song D."/>
            <person name="Wagner Mackenzie B."/>
            <person name="Bermejo Martinez A."/>
            <person name="Todd J.D."/>
            <person name="Zhang X.H."/>
        </authorList>
    </citation>
    <scope>NUCLEOTIDE SEQUENCE</scope>
    <source>
        <strain evidence="2">AESS21</strain>
    </source>
</reference>
<dbReference type="EMBL" id="QTKU01000006">
    <property type="protein sequence ID" value="MBS8262662.1"/>
    <property type="molecule type" value="Genomic_DNA"/>
</dbReference>
<feature type="transmembrane region" description="Helical" evidence="1">
    <location>
        <begin position="111"/>
        <end position="135"/>
    </location>
</feature>
<reference evidence="2" key="1">
    <citation type="submission" date="2018-08" db="EMBL/GenBank/DDBJ databases">
        <authorList>
            <person name="Jin W."/>
            <person name="Wang H."/>
            <person name="Yang Y."/>
            <person name="Li M."/>
            <person name="Liu J."/>
        </authorList>
    </citation>
    <scope>NUCLEOTIDE SEQUENCE</scope>
    <source>
        <strain evidence="2">AESS21</strain>
    </source>
</reference>
<evidence type="ECO:0000313" key="3">
    <source>
        <dbReference type="Proteomes" id="UP000705379"/>
    </source>
</evidence>
<organism evidence="2 3">
    <name type="scientific">Roseibium polysiphoniae</name>
    <dbReference type="NCBI Taxonomy" id="2571221"/>
    <lineage>
        <taxon>Bacteria</taxon>
        <taxon>Pseudomonadati</taxon>
        <taxon>Pseudomonadota</taxon>
        <taxon>Alphaproteobacteria</taxon>
        <taxon>Hyphomicrobiales</taxon>
        <taxon>Stappiaceae</taxon>
        <taxon>Roseibium</taxon>
    </lineage>
</organism>
<protein>
    <recommendedName>
        <fullName evidence="4">General stress protein 17M-like domain-containing protein</fullName>
    </recommendedName>
</protein>
<keyword evidence="1" id="KW-0472">Membrane</keyword>
<dbReference type="AlphaFoldDB" id="A0A944CHG0"/>
<dbReference type="RefSeq" id="WP_213217995.1">
    <property type="nucleotide sequence ID" value="NZ_QTKU01000006.1"/>
</dbReference>
<evidence type="ECO:0000256" key="1">
    <source>
        <dbReference type="SAM" id="Phobius"/>
    </source>
</evidence>
<name>A0A944CHG0_9HYPH</name>
<keyword evidence="1" id="KW-0812">Transmembrane</keyword>
<evidence type="ECO:0000313" key="2">
    <source>
        <dbReference type="EMBL" id="MBS8262662.1"/>
    </source>
</evidence>
<comment type="caution">
    <text evidence="2">The sequence shown here is derived from an EMBL/GenBank/DDBJ whole genome shotgun (WGS) entry which is preliminary data.</text>
</comment>
<dbReference type="Proteomes" id="UP000705379">
    <property type="component" value="Unassembled WGS sequence"/>
</dbReference>
<keyword evidence="1" id="KW-1133">Transmembrane helix</keyword>
<gene>
    <name evidence="2" type="ORF">DYI23_20720</name>
</gene>